<name>A8M7H0_SALAI</name>
<dbReference type="HOGENOM" id="CLU_902809_0_0_11"/>
<evidence type="ECO:0000313" key="1">
    <source>
        <dbReference type="EMBL" id="ABV98843.1"/>
    </source>
</evidence>
<protein>
    <submittedName>
        <fullName evidence="1">Uncharacterized protein</fullName>
    </submittedName>
</protein>
<sequence length="308" mass="34190">MSDHLAGDSQRPVTGAGILVSRFLISGDRRHAVLLLLYPYAFRKLISQVWVLAMRRSFASDESERRVFEYLNGVVARAGKPVPAQRIVEIIGLSLENSPTASRSAKRHVLPVLSDLIRREFQGDEQRAELVRAAEIRIDRRGRKDRMWSLRRRRAGLVSTTGLNSLVGQILKAQSAYSRELLEALPDEESGSAAVEVVGRVVAAVLKERFPQPPSPELISKFAAKVAKSSGDVRLDKLFTEAVVRDVLARADGVIDAPDDLVLHAKVMAFVQAVEDLGMYPWEVDRVINVAERAAEDAGVHLTKRFDH</sequence>
<dbReference type="AlphaFoldDB" id="A8M7H0"/>
<proteinExistence type="predicted"/>
<dbReference type="KEGG" id="saq:Sare_3019"/>
<reference evidence="1" key="1">
    <citation type="submission" date="2007-10" db="EMBL/GenBank/DDBJ databases">
        <title>Complete sequence of Salinispora arenicola CNS-205.</title>
        <authorList>
            <consortium name="US DOE Joint Genome Institute"/>
            <person name="Copeland A."/>
            <person name="Lucas S."/>
            <person name="Lapidus A."/>
            <person name="Barry K."/>
            <person name="Glavina del Rio T."/>
            <person name="Dalin E."/>
            <person name="Tice H."/>
            <person name="Pitluck S."/>
            <person name="Foster B."/>
            <person name="Schmutz J."/>
            <person name="Larimer F."/>
            <person name="Land M."/>
            <person name="Hauser L."/>
            <person name="Kyrpides N."/>
            <person name="Ivanova N."/>
            <person name="Jensen P.R."/>
            <person name="Moore B.S."/>
            <person name="Penn K."/>
            <person name="Jenkins C."/>
            <person name="Udwary D."/>
            <person name="Xiang L."/>
            <person name="Gontang E."/>
            <person name="Richardson P."/>
        </authorList>
    </citation>
    <scope>NUCLEOTIDE SEQUENCE [LARGE SCALE GENOMIC DNA]</scope>
    <source>
        <strain evidence="1">CNS-205</strain>
    </source>
</reference>
<dbReference type="OrthoDB" id="9971139at2"/>
<dbReference type="EMBL" id="CP000850">
    <property type="protein sequence ID" value="ABV98843.1"/>
    <property type="molecule type" value="Genomic_DNA"/>
</dbReference>
<gene>
    <name evidence="1" type="ordered locus">Sare_3019</name>
</gene>
<accession>A8M7H0</accession>
<organism evidence="1">
    <name type="scientific">Salinispora arenicola (strain CNS-205)</name>
    <dbReference type="NCBI Taxonomy" id="391037"/>
    <lineage>
        <taxon>Bacteria</taxon>
        <taxon>Bacillati</taxon>
        <taxon>Actinomycetota</taxon>
        <taxon>Actinomycetes</taxon>
        <taxon>Micromonosporales</taxon>
        <taxon>Micromonosporaceae</taxon>
        <taxon>Salinispora</taxon>
    </lineage>
</organism>